<evidence type="ECO:0000256" key="10">
    <source>
        <dbReference type="ARBA" id="ARBA00022967"/>
    </source>
</evidence>
<dbReference type="SMART" id="SM00382">
    <property type="entry name" value="AAA"/>
    <property type="match status" value="1"/>
</dbReference>
<evidence type="ECO:0000256" key="9">
    <source>
        <dbReference type="ARBA" id="ARBA00022840"/>
    </source>
</evidence>
<dbReference type="InterPro" id="IPR050319">
    <property type="entry name" value="ABC_transp_ATP-bind"/>
</dbReference>
<evidence type="ECO:0000256" key="14">
    <source>
        <dbReference type="ARBA" id="ARBA00039050"/>
    </source>
</evidence>
<dbReference type="InterPro" id="IPR017871">
    <property type="entry name" value="ABC_transporter-like_CS"/>
</dbReference>
<evidence type="ECO:0000256" key="15">
    <source>
        <dbReference type="ARBA" id="ARBA00041187"/>
    </source>
</evidence>
<gene>
    <name evidence="18" type="ORF">CWS01_06975</name>
</gene>
<dbReference type="SUPFAM" id="SSF52540">
    <property type="entry name" value="P-loop containing nucleoside triphosphate hydrolases"/>
    <property type="match status" value="1"/>
</dbReference>
<keyword evidence="3" id="KW-0813">Transport</keyword>
<dbReference type="CDD" id="cd03257">
    <property type="entry name" value="ABC_NikE_OppD_transporters"/>
    <property type="match status" value="1"/>
</dbReference>
<evidence type="ECO:0000256" key="4">
    <source>
        <dbReference type="ARBA" id="ARBA00022475"/>
    </source>
</evidence>
<dbReference type="NCBIfam" id="TIGR01727">
    <property type="entry name" value="oligo_HPY"/>
    <property type="match status" value="1"/>
</dbReference>
<feature type="domain" description="ABC transporter" evidence="17">
    <location>
        <begin position="6"/>
        <end position="254"/>
    </location>
</feature>
<dbReference type="FunFam" id="3.40.50.300:FF:000016">
    <property type="entry name" value="Oligopeptide ABC transporter ATP-binding component"/>
    <property type="match status" value="1"/>
</dbReference>
<keyword evidence="5" id="KW-0997">Cell inner membrane</keyword>
<reference evidence="18 19" key="1">
    <citation type="journal article" date="2003" name="Int. J. Syst. Evol. Microbiol.">
        <title>Bacillus nealsonii sp. nov., isolated from a spacecraft-assembly facility, whose spores are gamma-radiation resistant.</title>
        <authorList>
            <person name="Venkateswaran K."/>
            <person name="Kempf M."/>
            <person name="Chen F."/>
            <person name="Satomi M."/>
            <person name="Nicholson W."/>
            <person name="Kern R."/>
        </authorList>
    </citation>
    <scope>NUCLEOTIDE SEQUENCE [LARGE SCALE GENOMIC DNA]</scope>
    <source>
        <strain evidence="18 19">FO-92</strain>
    </source>
</reference>
<dbReference type="GO" id="GO:0005524">
    <property type="term" value="F:ATP binding"/>
    <property type="evidence" value="ECO:0007669"/>
    <property type="project" value="UniProtKB-KW"/>
</dbReference>
<dbReference type="EMBL" id="PISE01000014">
    <property type="protein sequence ID" value="PKG24354.1"/>
    <property type="molecule type" value="Genomic_DNA"/>
</dbReference>
<evidence type="ECO:0000256" key="12">
    <source>
        <dbReference type="ARBA" id="ARBA00037530"/>
    </source>
</evidence>
<comment type="subunit">
    <text evidence="2">The complex is composed of two ATP-binding proteins (GsiA), two transmembrane proteins (GsiC and GsiD) and a solute-binding protein (GsiB).</text>
</comment>
<comment type="function">
    <text evidence="12">Part of the ABC transporter complex GsiABCD involved in glutathione import. Responsible for energy coupling to the transport system.</text>
</comment>
<evidence type="ECO:0000256" key="13">
    <source>
        <dbReference type="ARBA" id="ARBA00038416"/>
    </source>
</evidence>
<comment type="caution">
    <text evidence="18">The sequence shown here is derived from an EMBL/GenBank/DDBJ whole genome shotgun (WGS) entry which is preliminary data.</text>
</comment>
<dbReference type="InterPro" id="IPR003439">
    <property type="entry name" value="ABC_transporter-like_ATP-bd"/>
</dbReference>
<dbReference type="RefSeq" id="WP_101176478.1">
    <property type="nucleotide sequence ID" value="NZ_PISE01000014.1"/>
</dbReference>
<organism evidence="18 19">
    <name type="scientific">Niallia nealsonii</name>
    <dbReference type="NCBI Taxonomy" id="115979"/>
    <lineage>
        <taxon>Bacteria</taxon>
        <taxon>Bacillati</taxon>
        <taxon>Bacillota</taxon>
        <taxon>Bacilli</taxon>
        <taxon>Bacillales</taxon>
        <taxon>Bacillaceae</taxon>
        <taxon>Niallia</taxon>
    </lineage>
</organism>
<evidence type="ECO:0000256" key="8">
    <source>
        <dbReference type="ARBA" id="ARBA00022801"/>
    </source>
</evidence>
<dbReference type="PROSITE" id="PS50893">
    <property type="entry name" value="ABC_TRANSPORTER_2"/>
    <property type="match status" value="1"/>
</dbReference>
<comment type="similarity">
    <text evidence="13">Belongs to the ABC transporter superfamily. Glutathione importer (TC 3.A.1.5.11) family.</text>
</comment>
<dbReference type="GO" id="GO:0015833">
    <property type="term" value="P:peptide transport"/>
    <property type="evidence" value="ECO:0007669"/>
    <property type="project" value="InterPro"/>
</dbReference>
<dbReference type="Pfam" id="PF08352">
    <property type="entry name" value="oligo_HPY"/>
    <property type="match status" value="1"/>
</dbReference>
<dbReference type="OrthoDB" id="9784450at2"/>
<evidence type="ECO:0000256" key="3">
    <source>
        <dbReference type="ARBA" id="ARBA00022448"/>
    </source>
</evidence>
<keyword evidence="4" id="KW-1003">Cell membrane</keyword>
<dbReference type="Proteomes" id="UP000233375">
    <property type="component" value="Unassembled WGS sequence"/>
</dbReference>
<comment type="catalytic activity">
    <reaction evidence="16">
        <text>glutathione(out) + ATP + H2O = glutathione(in) + ADP + phosphate + H(+)</text>
        <dbReference type="Rhea" id="RHEA:29791"/>
        <dbReference type="ChEBI" id="CHEBI:15377"/>
        <dbReference type="ChEBI" id="CHEBI:15378"/>
        <dbReference type="ChEBI" id="CHEBI:30616"/>
        <dbReference type="ChEBI" id="CHEBI:43474"/>
        <dbReference type="ChEBI" id="CHEBI:57925"/>
        <dbReference type="ChEBI" id="CHEBI:456216"/>
        <dbReference type="EC" id="7.4.2.10"/>
    </reaction>
</comment>
<dbReference type="Pfam" id="PF00005">
    <property type="entry name" value="ABC_tran"/>
    <property type="match status" value="1"/>
</dbReference>
<protein>
    <recommendedName>
        <fullName evidence="15">Glutathione import ATP-binding protein GsiA</fullName>
        <ecNumber evidence="14">7.4.2.10</ecNumber>
    </recommendedName>
</protein>
<dbReference type="PANTHER" id="PTHR43776">
    <property type="entry name" value="TRANSPORT ATP-BINDING PROTEIN"/>
    <property type="match status" value="1"/>
</dbReference>
<keyword evidence="11" id="KW-0472">Membrane</keyword>
<comment type="subcellular location">
    <subcellularLocation>
        <location evidence="1">Cell inner membrane</location>
    </subcellularLocation>
</comment>
<dbReference type="InterPro" id="IPR027417">
    <property type="entry name" value="P-loop_NTPase"/>
</dbReference>
<keyword evidence="9" id="KW-0067">ATP-binding</keyword>
<keyword evidence="19" id="KW-1185">Reference proteome</keyword>
<evidence type="ECO:0000313" key="19">
    <source>
        <dbReference type="Proteomes" id="UP000233375"/>
    </source>
</evidence>
<dbReference type="GO" id="GO:0005886">
    <property type="term" value="C:plasma membrane"/>
    <property type="evidence" value="ECO:0007669"/>
    <property type="project" value="UniProtKB-SubCell"/>
</dbReference>
<evidence type="ECO:0000259" key="17">
    <source>
        <dbReference type="PROSITE" id="PS50893"/>
    </source>
</evidence>
<dbReference type="InterPro" id="IPR013563">
    <property type="entry name" value="Oligopep_ABC_C"/>
</dbReference>
<dbReference type="GO" id="GO:0016887">
    <property type="term" value="F:ATP hydrolysis activity"/>
    <property type="evidence" value="ECO:0007669"/>
    <property type="project" value="InterPro"/>
</dbReference>
<sequence>MLGVILEAVDLKKSFPVKGWFGKSKGAVSAVHDVSFSLEEQSTIGIVGESGCGKSTLARLLMRLIEPDHGEVRYRGENILALSGGKLQNIRKKIQMVFQNPYSSINPKLTILDNVAFSLWENGASKQEARRKAHYYLEAVGLPRSYATRYPTSLSGGQRQRVAIARALILEPEIIIADEAVSALDKSVQAQVLNLFQELKSEFSLSLVFISHDLNVVEYMSDEVMVMYLGKVVEKGSAAQIYEQPNHPYTKGLLNSVPSMEVGVSTLNNSPITGELPSPMNPPSGCRFRTRCPHARDQCESSYPPEIEVRTGQKVSCILYENDVREKILL</sequence>
<dbReference type="Gene3D" id="3.40.50.300">
    <property type="entry name" value="P-loop containing nucleotide triphosphate hydrolases"/>
    <property type="match status" value="1"/>
</dbReference>
<evidence type="ECO:0000256" key="1">
    <source>
        <dbReference type="ARBA" id="ARBA00004533"/>
    </source>
</evidence>
<proteinExistence type="inferred from homology"/>
<keyword evidence="8" id="KW-0378">Hydrolase</keyword>
<evidence type="ECO:0000256" key="2">
    <source>
        <dbReference type="ARBA" id="ARBA00011469"/>
    </source>
</evidence>
<evidence type="ECO:0000256" key="5">
    <source>
        <dbReference type="ARBA" id="ARBA00022519"/>
    </source>
</evidence>
<dbReference type="EC" id="7.4.2.10" evidence="14"/>
<evidence type="ECO:0000256" key="6">
    <source>
        <dbReference type="ARBA" id="ARBA00022737"/>
    </source>
</evidence>
<dbReference type="AlphaFoldDB" id="A0A2N0Z4D5"/>
<evidence type="ECO:0000313" key="18">
    <source>
        <dbReference type="EMBL" id="PKG24354.1"/>
    </source>
</evidence>
<keyword evidence="10" id="KW-1278">Translocase</keyword>
<evidence type="ECO:0000256" key="11">
    <source>
        <dbReference type="ARBA" id="ARBA00023136"/>
    </source>
</evidence>
<name>A0A2N0Z4D5_9BACI</name>
<keyword evidence="6" id="KW-0677">Repeat</keyword>
<dbReference type="InterPro" id="IPR003593">
    <property type="entry name" value="AAA+_ATPase"/>
</dbReference>
<dbReference type="PROSITE" id="PS00211">
    <property type="entry name" value="ABC_TRANSPORTER_1"/>
    <property type="match status" value="1"/>
</dbReference>
<keyword evidence="7" id="KW-0547">Nucleotide-binding</keyword>
<dbReference type="PANTHER" id="PTHR43776:SF15">
    <property type="entry name" value="GLUTATHIONE IMPORT ATP-BINDING PROTEIN GSIA"/>
    <property type="match status" value="1"/>
</dbReference>
<evidence type="ECO:0000256" key="16">
    <source>
        <dbReference type="ARBA" id="ARBA00047640"/>
    </source>
</evidence>
<accession>A0A2N0Z4D5</accession>
<dbReference type="GO" id="GO:0055085">
    <property type="term" value="P:transmembrane transport"/>
    <property type="evidence" value="ECO:0007669"/>
    <property type="project" value="UniProtKB-ARBA"/>
</dbReference>
<evidence type="ECO:0000256" key="7">
    <source>
        <dbReference type="ARBA" id="ARBA00022741"/>
    </source>
</evidence>